<sequence>MMETMEMKLNLRTAVPILLLVLLALVPIYATFAQQPFFLTLFGRIIVFAIAAVSLDLILGYGGMVSFGHALYLGLGAYVVGIMSFHGIDNGFVHLGATLLLCAVVGGVTGLLSLRTTGIAFIMITLAFAQMFYFLAVSLKQYGGDDGLPVSAGSRFGSVSLDDPAVLYYVAFAVLCLCVWAGRRLVEARFGMVIRGARQNDRRMRALGYPTLRYKLVAYVISAMVCGVAGMLYANLTHFVSPAYMAWTASGELIVMVVLGGLGSFFGPVLGSTAMLLIEEWLKGMTEHWMIVFGPLIVVAVLVSRRGLYGLLGDLQVRLSRRTRTVEGKA</sequence>
<evidence type="ECO:0000256" key="6">
    <source>
        <dbReference type="SAM" id="Phobius"/>
    </source>
</evidence>
<keyword evidence="2" id="KW-1003">Cell membrane</keyword>
<dbReference type="InterPro" id="IPR001851">
    <property type="entry name" value="ABC_transp_permease"/>
</dbReference>
<feature type="transmembrane region" description="Helical" evidence="6">
    <location>
        <begin position="119"/>
        <end position="139"/>
    </location>
</feature>
<dbReference type="Proteomes" id="UP000406256">
    <property type="component" value="Unassembled WGS sequence"/>
</dbReference>
<name>A0A5E4TCB5_9BURK</name>
<feature type="transmembrane region" description="Helical" evidence="6">
    <location>
        <begin position="70"/>
        <end position="88"/>
    </location>
</feature>
<dbReference type="Pfam" id="PF02653">
    <property type="entry name" value="BPD_transp_2"/>
    <property type="match status" value="1"/>
</dbReference>
<keyword evidence="3 6" id="KW-0812">Transmembrane</keyword>
<dbReference type="PANTHER" id="PTHR30482:SF17">
    <property type="entry name" value="ABC TRANSPORTER ATP-BINDING PROTEIN"/>
    <property type="match status" value="1"/>
</dbReference>
<evidence type="ECO:0000256" key="2">
    <source>
        <dbReference type="ARBA" id="ARBA00022475"/>
    </source>
</evidence>
<evidence type="ECO:0000256" key="5">
    <source>
        <dbReference type="ARBA" id="ARBA00023136"/>
    </source>
</evidence>
<keyword evidence="5 6" id="KW-0472">Membrane</keyword>
<accession>A0A5E4TCB5</accession>
<dbReference type="GO" id="GO:0005886">
    <property type="term" value="C:plasma membrane"/>
    <property type="evidence" value="ECO:0007669"/>
    <property type="project" value="UniProtKB-SubCell"/>
</dbReference>
<keyword evidence="8" id="KW-1185">Reference proteome</keyword>
<evidence type="ECO:0000313" key="7">
    <source>
        <dbReference type="EMBL" id="VVD85417.1"/>
    </source>
</evidence>
<evidence type="ECO:0000256" key="1">
    <source>
        <dbReference type="ARBA" id="ARBA00004651"/>
    </source>
</evidence>
<feature type="transmembrane region" description="Helical" evidence="6">
    <location>
        <begin position="94"/>
        <end position="112"/>
    </location>
</feature>
<dbReference type="CDD" id="cd06581">
    <property type="entry name" value="TM_PBP1_LivM_like"/>
    <property type="match status" value="1"/>
</dbReference>
<feature type="transmembrane region" description="Helical" evidence="6">
    <location>
        <begin position="212"/>
        <end position="233"/>
    </location>
</feature>
<organism evidence="7 8">
    <name type="scientific">Pandoraea anhela</name>
    <dbReference type="NCBI Taxonomy" id="2508295"/>
    <lineage>
        <taxon>Bacteria</taxon>
        <taxon>Pseudomonadati</taxon>
        <taxon>Pseudomonadota</taxon>
        <taxon>Betaproteobacteria</taxon>
        <taxon>Burkholderiales</taxon>
        <taxon>Burkholderiaceae</taxon>
        <taxon>Pandoraea</taxon>
    </lineage>
</organism>
<reference evidence="7 8" key="1">
    <citation type="submission" date="2019-08" db="EMBL/GenBank/DDBJ databases">
        <authorList>
            <person name="Peeters C."/>
        </authorList>
    </citation>
    <scope>NUCLEOTIDE SEQUENCE [LARGE SCALE GENOMIC DNA]</scope>
    <source>
        <strain evidence="7 8">LMG 31108</strain>
    </source>
</reference>
<feature type="transmembrane region" description="Helical" evidence="6">
    <location>
        <begin position="43"/>
        <end position="63"/>
    </location>
</feature>
<feature type="transmembrane region" description="Helical" evidence="6">
    <location>
        <begin position="166"/>
        <end position="186"/>
    </location>
</feature>
<dbReference type="InterPro" id="IPR043428">
    <property type="entry name" value="LivM-like"/>
</dbReference>
<evidence type="ECO:0000313" key="8">
    <source>
        <dbReference type="Proteomes" id="UP000406256"/>
    </source>
</evidence>
<comment type="subcellular location">
    <subcellularLocation>
        <location evidence="1">Cell membrane</location>
        <topology evidence="1">Multi-pass membrane protein</topology>
    </subcellularLocation>
</comment>
<dbReference type="EMBL" id="CABPSB010000003">
    <property type="protein sequence ID" value="VVD85417.1"/>
    <property type="molecule type" value="Genomic_DNA"/>
</dbReference>
<keyword evidence="4 6" id="KW-1133">Transmembrane helix</keyword>
<dbReference type="AlphaFoldDB" id="A0A5E4TCB5"/>
<evidence type="ECO:0000256" key="4">
    <source>
        <dbReference type="ARBA" id="ARBA00022989"/>
    </source>
</evidence>
<dbReference type="PANTHER" id="PTHR30482">
    <property type="entry name" value="HIGH-AFFINITY BRANCHED-CHAIN AMINO ACID TRANSPORT SYSTEM PERMEASE"/>
    <property type="match status" value="1"/>
</dbReference>
<feature type="transmembrane region" description="Helical" evidence="6">
    <location>
        <begin position="289"/>
        <end position="308"/>
    </location>
</feature>
<dbReference type="GO" id="GO:0015658">
    <property type="term" value="F:branched-chain amino acid transmembrane transporter activity"/>
    <property type="evidence" value="ECO:0007669"/>
    <property type="project" value="InterPro"/>
</dbReference>
<protein>
    <submittedName>
        <fullName evidence="7">Branched-chain amino acid ABC transporter permease</fullName>
    </submittedName>
</protein>
<gene>
    <name evidence="7" type="ORF">PAN31108_01336</name>
</gene>
<feature type="transmembrane region" description="Helical" evidence="6">
    <location>
        <begin position="253"/>
        <end position="277"/>
    </location>
</feature>
<proteinExistence type="predicted"/>
<evidence type="ECO:0000256" key="3">
    <source>
        <dbReference type="ARBA" id="ARBA00022692"/>
    </source>
</evidence>